<comment type="caution">
    <text evidence="1">The sequence shown here is derived from an EMBL/GenBank/DDBJ whole genome shotgun (WGS) entry which is preliminary data.</text>
</comment>
<reference evidence="1 2" key="1">
    <citation type="submission" date="2020-08" db="EMBL/GenBank/DDBJ databases">
        <title>Genomic Encyclopedia of Type Strains, Phase IV (KMG-IV): sequencing the most valuable type-strain genomes for metagenomic binning, comparative biology and taxonomic classification.</title>
        <authorList>
            <person name="Goeker M."/>
        </authorList>
    </citation>
    <scope>NUCLEOTIDE SEQUENCE [LARGE SCALE GENOMIC DNA]</scope>
    <source>
        <strain evidence="1 2">DSM 105137</strain>
    </source>
</reference>
<sequence length="361" mass="41508">MEIMVIILGLTLTLIKDLFDLYDKTSPESKTKSLTLPGRIATTLGIIIAIIGIALAYSNNKSAELEVQAKNNLIQLDSSRHREILVRDSIIIENGKSEIILNERLLQLSDSINELLVDKISNQERQIANLQNDLRESLLPIRDDFECDLVFVLSNDELSKVIKEYAPSDFNMMGYIPINIGSTQMGYKNEKLIAEKAREYFSEILLSITISLNPKYKTRDDLILRGAMYPERDHMQVDFQTVTQFSEFTTFSLSYEIKENLFRIQINNMPLNIYRRTDSHSTIKDIKDSYLSLGILTPRFDPQSYTIKGPGDSGYYDYTDIEQRFWNLEKLEISSGPVEIGIYSYFKEKDGALRPTHILLW</sequence>
<evidence type="ECO:0000313" key="2">
    <source>
        <dbReference type="Proteomes" id="UP000576209"/>
    </source>
</evidence>
<accession>A0A840EB73</accession>
<gene>
    <name evidence="1" type="ORF">GGR28_003420</name>
</gene>
<protein>
    <submittedName>
        <fullName evidence="1">Uncharacterized protein</fullName>
    </submittedName>
</protein>
<keyword evidence="2" id="KW-1185">Reference proteome</keyword>
<evidence type="ECO:0000313" key="1">
    <source>
        <dbReference type="EMBL" id="MBB4080785.1"/>
    </source>
</evidence>
<proteinExistence type="predicted"/>
<dbReference type="Proteomes" id="UP000576209">
    <property type="component" value="Unassembled WGS sequence"/>
</dbReference>
<dbReference type="RefSeq" id="WP_183497005.1">
    <property type="nucleotide sequence ID" value="NZ_JACIFF010000009.1"/>
</dbReference>
<dbReference type="AlphaFoldDB" id="A0A840EB73"/>
<name>A0A840EB73_9BACT</name>
<dbReference type="EMBL" id="JACIFF010000009">
    <property type="protein sequence ID" value="MBB4080785.1"/>
    <property type="molecule type" value="Genomic_DNA"/>
</dbReference>
<organism evidence="1 2">
    <name type="scientific">Neolewinella aquimaris</name>
    <dbReference type="NCBI Taxonomy" id="1835722"/>
    <lineage>
        <taxon>Bacteria</taxon>
        <taxon>Pseudomonadati</taxon>
        <taxon>Bacteroidota</taxon>
        <taxon>Saprospiria</taxon>
        <taxon>Saprospirales</taxon>
        <taxon>Lewinellaceae</taxon>
        <taxon>Neolewinella</taxon>
    </lineage>
</organism>